<dbReference type="InterPro" id="IPR034660">
    <property type="entry name" value="DinB/YfiT-like"/>
</dbReference>
<dbReference type="EMBL" id="JAGEOJ010000002">
    <property type="protein sequence ID" value="MBO2446793.1"/>
    <property type="molecule type" value="Genomic_DNA"/>
</dbReference>
<comment type="caution">
    <text evidence="2">The sequence shown here is derived from an EMBL/GenBank/DDBJ whole genome shotgun (WGS) entry which is preliminary data.</text>
</comment>
<dbReference type="GO" id="GO:0046872">
    <property type="term" value="F:metal ion binding"/>
    <property type="evidence" value="ECO:0007669"/>
    <property type="project" value="InterPro"/>
</dbReference>
<reference evidence="2" key="1">
    <citation type="submission" date="2021-03" db="EMBL/GenBank/DDBJ databases">
        <authorList>
            <person name="Kanchanasin P."/>
            <person name="Saeng-In P."/>
            <person name="Phongsopitanun W."/>
            <person name="Yuki M."/>
            <person name="Kudo T."/>
            <person name="Ohkuma M."/>
            <person name="Tanasupawat S."/>
        </authorList>
    </citation>
    <scope>NUCLEOTIDE SEQUENCE</scope>
    <source>
        <strain evidence="2">GKU 128</strain>
    </source>
</reference>
<evidence type="ECO:0000313" key="2">
    <source>
        <dbReference type="EMBL" id="MBO2446793.1"/>
    </source>
</evidence>
<gene>
    <name evidence="2" type="ORF">J4573_06800</name>
</gene>
<dbReference type="SUPFAM" id="SSF109854">
    <property type="entry name" value="DinB/YfiT-like putative metalloenzymes"/>
    <property type="match status" value="1"/>
</dbReference>
<evidence type="ECO:0000259" key="1">
    <source>
        <dbReference type="Pfam" id="PF11716"/>
    </source>
</evidence>
<dbReference type="GO" id="GO:0016853">
    <property type="term" value="F:isomerase activity"/>
    <property type="evidence" value="ECO:0007669"/>
    <property type="project" value="UniProtKB-KW"/>
</dbReference>
<dbReference type="Pfam" id="PF11716">
    <property type="entry name" value="MDMPI_N"/>
    <property type="match status" value="1"/>
</dbReference>
<sequence>MERSELVQRVDEVTERLVAAVGNLSDADVREDSQLPGWTRGHVITHVARNADALRNLLNWARTGIETPAYESAEAREAGIAEGADRSVIGLLADLSGSAAAFAAAVEVMPEETWDVKVKILDSAEFPAEGVLLKRASEVVLHHTDLGIGYGPDDWPDWFAKVELDEPIATFRKDRLA</sequence>
<dbReference type="AlphaFoldDB" id="A0A939PB55"/>
<keyword evidence="2" id="KW-0413">Isomerase</keyword>
<dbReference type="RefSeq" id="WP_208254369.1">
    <property type="nucleotide sequence ID" value="NZ_JAGEOJ010000002.1"/>
</dbReference>
<dbReference type="InterPro" id="IPR024344">
    <property type="entry name" value="MDMPI_metal-binding"/>
</dbReference>
<dbReference type="Gene3D" id="1.20.120.450">
    <property type="entry name" value="dinb family like domain"/>
    <property type="match status" value="1"/>
</dbReference>
<proteinExistence type="predicted"/>
<accession>A0A939PB55</accession>
<protein>
    <submittedName>
        <fullName evidence="2">Maleylpyruvate isomerase family mycothiol-dependent enzyme</fullName>
    </submittedName>
</protein>
<evidence type="ECO:0000313" key="3">
    <source>
        <dbReference type="Proteomes" id="UP000669179"/>
    </source>
</evidence>
<name>A0A939PB55_9ACTN</name>
<dbReference type="InterPro" id="IPR017517">
    <property type="entry name" value="Maleyloyr_isom"/>
</dbReference>
<dbReference type="Proteomes" id="UP000669179">
    <property type="component" value="Unassembled WGS sequence"/>
</dbReference>
<feature type="domain" description="Mycothiol-dependent maleylpyruvate isomerase metal-binding" evidence="1">
    <location>
        <begin position="11"/>
        <end position="146"/>
    </location>
</feature>
<organism evidence="2 3">
    <name type="scientific">Actinomadura barringtoniae</name>
    <dbReference type="NCBI Taxonomy" id="1427535"/>
    <lineage>
        <taxon>Bacteria</taxon>
        <taxon>Bacillati</taxon>
        <taxon>Actinomycetota</taxon>
        <taxon>Actinomycetes</taxon>
        <taxon>Streptosporangiales</taxon>
        <taxon>Thermomonosporaceae</taxon>
        <taxon>Actinomadura</taxon>
    </lineage>
</organism>
<keyword evidence="3" id="KW-1185">Reference proteome</keyword>
<dbReference type="NCBIfam" id="TIGR03083">
    <property type="entry name" value="maleylpyruvate isomerase family mycothiol-dependent enzyme"/>
    <property type="match status" value="1"/>
</dbReference>